<evidence type="ECO:0000313" key="4">
    <source>
        <dbReference type="Proteomes" id="UP001431572"/>
    </source>
</evidence>
<dbReference type="RefSeq" id="WP_341467754.1">
    <property type="nucleotide sequence ID" value="NZ_CP128399.1"/>
</dbReference>
<evidence type="ECO:0000313" key="1">
    <source>
        <dbReference type="EMBL" id="NWJ46499.1"/>
    </source>
</evidence>
<keyword evidence="4" id="KW-1185">Reference proteome</keyword>
<protein>
    <submittedName>
        <fullName evidence="1">Uncharacterized protein</fullName>
    </submittedName>
</protein>
<evidence type="ECO:0000313" key="3">
    <source>
        <dbReference type="Proteomes" id="UP000521676"/>
    </source>
</evidence>
<dbReference type="EMBL" id="CP128399">
    <property type="protein sequence ID" value="WJW65867.1"/>
    <property type="molecule type" value="Genomic_DNA"/>
</dbReference>
<proteinExistence type="predicted"/>
<sequence length="94" mass="10418">MFRIPAGTPCVVTKDNMPLSIDQMRHHQTNYLQFFEVEELIADPTGIGHCAKPGDGSEAGELAKKGLYVFAPIWNDNLRGWVIAVSAARVQYVD</sequence>
<organism evidence="1 3">
    <name type="scientific">Candidatus Chlorohelix allophototropha</name>
    <dbReference type="NCBI Taxonomy" id="3003348"/>
    <lineage>
        <taxon>Bacteria</taxon>
        <taxon>Bacillati</taxon>
        <taxon>Chloroflexota</taxon>
        <taxon>Chloroflexia</taxon>
        <taxon>Candidatus Chloroheliales</taxon>
        <taxon>Candidatus Chloroheliaceae</taxon>
        <taxon>Candidatus Chlorohelix</taxon>
    </lineage>
</organism>
<evidence type="ECO:0000313" key="2">
    <source>
        <dbReference type="EMBL" id="WJW65867.1"/>
    </source>
</evidence>
<dbReference type="AlphaFoldDB" id="A0A8T7M2A2"/>
<dbReference type="Proteomes" id="UP000521676">
    <property type="component" value="Unassembled WGS sequence"/>
</dbReference>
<accession>A0A8T7M2A2</accession>
<dbReference type="Proteomes" id="UP001431572">
    <property type="component" value="Chromosome 1"/>
</dbReference>
<name>A0A8T7M2A2_9CHLR</name>
<dbReference type="EMBL" id="JACATZ010000001">
    <property type="protein sequence ID" value="NWJ46499.1"/>
    <property type="molecule type" value="Genomic_DNA"/>
</dbReference>
<reference evidence="1 3" key="1">
    <citation type="submission" date="2020-06" db="EMBL/GenBank/DDBJ databases">
        <title>Anoxygenic phototrophic Chloroflexota member uses a Type I reaction center.</title>
        <authorList>
            <person name="Tsuji J.M."/>
            <person name="Shaw N.A."/>
            <person name="Nagashima S."/>
            <person name="Venkiteswaran J."/>
            <person name="Schiff S.L."/>
            <person name="Hanada S."/>
            <person name="Tank M."/>
            <person name="Neufeld J.D."/>
        </authorList>
    </citation>
    <scope>NUCLEOTIDE SEQUENCE [LARGE SCALE GENOMIC DNA]</scope>
    <source>
        <strain evidence="1">L227-S17</strain>
    </source>
</reference>
<reference evidence="2" key="2">
    <citation type="journal article" date="2024" name="Nature">
        <title>Anoxygenic phototroph of the Chloroflexota uses a type I reaction centre.</title>
        <authorList>
            <person name="Tsuji J.M."/>
            <person name="Shaw N.A."/>
            <person name="Nagashima S."/>
            <person name="Venkiteswaran J.J."/>
            <person name="Schiff S.L."/>
            <person name="Watanabe T."/>
            <person name="Fukui M."/>
            <person name="Hanada S."/>
            <person name="Tank M."/>
            <person name="Neufeld J.D."/>
        </authorList>
    </citation>
    <scope>NUCLEOTIDE SEQUENCE</scope>
    <source>
        <strain evidence="2">L227-S17</strain>
    </source>
</reference>
<gene>
    <name evidence="1" type="ORF">HXX08_11520</name>
    <name evidence="2" type="ORF">OZ401_001646</name>
</gene>